<dbReference type="AlphaFoldDB" id="A0A0A1VUL6"/>
<keyword evidence="1" id="KW-0812">Transmembrane</keyword>
<dbReference type="RefSeq" id="WP_190380894.1">
    <property type="nucleotide sequence ID" value="NZ_BBPA01000030.1"/>
</dbReference>
<evidence type="ECO:0000313" key="3">
    <source>
        <dbReference type="Proteomes" id="UP000030321"/>
    </source>
</evidence>
<feature type="transmembrane region" description="Helical" evidence="1">
    <location>
        <begin position="12"/>
        <end position="42"/>
    </location>
</feature>
<protein>
    <submittedName>
        <fullName evidence="2">Uncharacterized protein</fullName>
    </submittedName>
</protein>
<keyword evidence="1" id="KW-1133">Transmembrane helix</keyword>
<evidence type="ECO:0000313" key="2">
    <source>
        <dbReference type="EMBL" id="GAL92936.1"/>
    </source>
</evidence>
<gene>
    <name evidence="2" type="ORF">N44_01623</name>
</gene>
<proteinExistence type="predicted"/>
<organism evidence="2 3">
    <name type="scientific">Microcystis aeruginosa NIES-44</name>
    <dbReference type="NCBI Taxonomy" id="449439"/>
    <lineage>
        <taxon>Bacteria</taxon>
        <taxon>Bacillati</taxon>
        <taxon>Cyanobacteriota</taxon>
        <taxon>Cyanophyceae</taxon>
        <taxon>Oscillatoriophycideae</taxon>
        <taxon>Chroococcales</taxon>
        <taxon>Microcystaceae</taxon>
        <taxon>Microcystis</taxon>
    </lineage>
</organism>
<dbReference type="EMBL" id="BBPA01000030">
    <property type="protein sequence ID" value="GAL92936.1"/>
    <property type="molecule type" value="Genomic_DNA"/>
</dbReference>
<reference evidence="3" key="1">
    <citation type="journal article" date="2015" name="Genome">
        <title>Whole Genome Sequence of the Non-Microcystin-Producing Microcystis aeruginosa Strain NIES-44.</title>
        <authorList>
            <person name="Okano K."/>
            <person name="Miyata N."/>
            <person name="Ozaki Y."/>
        </authorList>
    </citation>
    <scope>NUCLEOTIDE SEQUENCE [LARGE SCALE GENOMIC DNA]</scope>
    <source>
        <strain evidence="3">NIES-44</strain>
    </source>
</reference>
<sequence length="50" mass="5744">MKLSEQKRTILIILLLFFTAILMSNYFEVGMTGVLAFFVAYLSKGLRKVK</sequence>
<dbReference type="Proteomes" id="UP000030321">
    <property type="component" value="Unassembled WGS sequence"/>
</dbReference>
<name>A0A0A1VUL6_MICAE</name>
<accession>A0A0A1VUL6</accession>
<keyword evidence="1" id="KW-0472">Membrane</keyword>
<comment type="caution">
    <text evidence="2">The sequence shown here is derived from an EMBL/GenBank/DDBJ whole genome shotgun (WGS) entry which is preliminary data.</text>
</comment>
<evidence type="ECO:0000256" key="1">
    <source>
        <dbReference type="SAM" id="Phobius"/>
    </source>
</evidence>